<dbReference type="SUPFAM" id="SSF52972">
    <property type="entry name" value="ITPase-like"/>
    <property type="match status" value="1"/>
</dbReference>
<dbReference type="EC" id="3.6.1.66" evidence="10"/>
<dbReference type="Proteomes" id="UP000006073">
    <property type="component" value="Unassembled WGS sequence"/>
</dbReference>
<feature type="binding site" evidence="10">
    <location>
        <position position="187"/>
    </location>
    <ligand>
        <name>substrate</name>
    </ligand>
</feature>
<dbReference type="PANTHER" id="PTHR11067">
    <property type="entry name" value="INOSINE TRIPHOSPHATE PYROPHOSPHATASE/HAM1 PROTEIN"/>
    <property type="match status" value="1"/>
</dbReference>
<gene>
    <name evidence="12" type="ORF">A33Q_2535</name>
</gene>
<feature type="binding site" evidence="10">
    <location>
        <begin position="192"/>
        <end position="193"/>
    </location>
    <ligand>
        <name>substrate</name>
    </ligand>
</feature>
<evidence type="ECO:0000256" key="10">
    <source>
        <dbReference type="HAMAP-Rule" id="MF_01405"/>
    </source>
</evidence>
<comment type="catalytic activity">
    <reaction evidence="8 10">
        <text>dITP + H2O = dIMP + diphosphate + H(+)</text>
        <dbReference type="Rhea" id="RHEA:28342"/>
        <dbReference type="ChEBI" id="CHEBI:15377"/>
        <dbReference type="ChEBI" id="CHEBI:15378"/>
        <dbReference type="ChEBI" id="CHEBI:33019"/>
        <dbReference type="ChEBI" id="CHEBI:61194"/>
        <dbReference type="ChEBI" id="CHEBI:61382"/>
        <dbReference type="EC" id="3.6.1.66"/>
    </reaction>
</comment>
<dbReference type="EMBL" id="ALWO02000036">
    <property type="protein sequence ID" value="EOZ95942.1"/>
    <property type="molecule type" value="Genomic_DNA"/>
</dbReference>
<keyword evidence="7 10" id="KW-0546">Nucleotide metabolism</keyword>
<comment type="catalytic activity">
    <reaction evidence="10">
        <text>ITP + H2O = IMP + diphosphate + H(+)</text>
        <dbReference type="Rhea" id="RHEA:29399"/>
        <dbReference type="ChEBI" id="CHEBI:15377"/>
        <dbReference type="ChEBI" id="CHEBI:15378"/>
        <dbReference type="ChEBI" id="CHEBI:33019"/>
        <dbReference type="ChEBI" id="CHEBI:58053"/>
        <dbReference type="ChEBI" id="CHEBI:61402"/>
        <dbReference type="EC" id="3.6.1.66"/>
    </reaction>
</comment>
<dbReference type="GO" id="GO:0000166">
    <property type="term" value="F:nucleotide binding"/>
    <property type="evidence" value="ECO:0007669"/>
    <property type="project" value="UniProtKB-KW"/>
</dbReference>
<comment type="function">
    <text evidence="10">Pyrophosphatase that catalyzes the hydrolysis of nucleoside triphosphates to their monophosphate derivatives, with a high preference for the non-canonical purine nucleotides XTP (xanthosine triphosphate), dITP (deoxyinosine triphosphate) and ITP. Seems to function as a house-cleaning enzyme that removes non-canonical purine nucleotides from the nucleotide pool, thus preventing their incorporation into DNA/RNA and avoiding chromosomal lesions.</text>
</comment>
<evidence type="ECO:0000256" key="9">
    <source>
        <dbReference type="ARBA" id="ARBA00052017"/>
    </source>
</evidence>
<evidence type="ECO:0000256" key="7">
    <source>
        <dbReference type="ARBA" id="ARBA00023080"/>
    </source>
</evidence>
<dbReference type="GO" id="GO:0035870">
    <property type="term" value="F:dITP diphosphatase activity"/>
    <property type="evidence" value="ECO:0007669"/>
    <property type="project" value="UniProtKB-UniRule"/>
</dbReference>
<evidence type="ECO:0000256" key="8">
    <source>
        <dbReference type="ARBA" id="ARBA00051875"/>
    </source>
</evidence>
<keyword evidence="6 10" id="KW-0460">Magnesium</keyword>
<dbReference type="GO" id="GO:0036222">
    <property type="term" value="F:XTP diphosphatase activity"/>
    <property type="evidence" value="ECO:0007669"/>
    <property type="project" value="UniProtKB-UniRule"/>
</dbReference>
<evidence type="ECO:0000256" key="6">
    <source>
        <dbReference type="ARBA" id="ARBA00022842"/>
    </source>
</evidence>
<protein>
    <recommendedName>
        <fullName evidence="10">dITP/XTP pyrophosphatase</fullName>
        <ecNumber evidence="10">3.6.1.66</ecNumber>
    </recommendedName>
    <alternativeName>
        <fullName evidence="10">Non-canonical purine NTP pyrophosphatase</fullName>
    </alternativeName>
    <alternativeName>
        <fullName evidence="10">Non-standard purine NTP pyrophosphatase</fullName>
    </alternativeName>
    <alternativeName>
        <fullName evidence="10">Nucleoside-triphosphate diphosphatase</fullName>
    </alternativeName>
    <alternativeName>
        <fullName evidence="10">Nucleoside-triphosphate pyrophosphatase</fullName>
        <shortName evidence="10">NTPase</shortName>
    </alternativeName>
</protein>
<comment type="cofactor">
    <cofactor evidence="10">
        <name>Mg(2+)</name>
        <dbReference type="ChEBI" id="CHEBI:18420"/>
    </cofactor>
    <text evidence="10">Binds 1 Mg(2+) ion per subunit.</text>
</comment>
<keyword evidence="13" id="KW-1185">Reference proteome</keyword>
<dbReference type="GO" id="GO:0009117">
    <property type="term" value="P:nucleotide metabolic process"/>
    <property type="evidence" value="ECO:0007669"/>
    <property type="project" value="UniProtKB-KW"/>
</dbReference>
<dbReference type="Gene3D" id="3.90.950.10">
    <property type="match status" value="1"/>
</dbReference>
<dbReference type="CDD" id="cd00515">
    <property type="entry name" value="HAM1"/>
    <property type="match status" value="1"/>
</dbReference>
<dbReference type="GO" id="GO:0005829">
    <property type="term" value="C:cytosol"/>
    <property type="evidence" value="ECO:0007669"/>
    <property type="project" value="TreeGrafter"/>
</dbReference>
<feature type="active site" description="Proton acceptor" evidence="10">
    <location>
        <position position="84"/>
    </location>
</feature>
<comment type="subunit">
    <text evidence="2 10">Homodimer.</text>
</comment>
<feature type="binding site" evidence="10">
    <location>
        <begin position="23"/>
        <end position="28"/>
    </location>
    <ligand>
        <name>substrate</name>
    </ligand>
</feature>
<dbReference type="GO" id="GO:0017111">
    <property type="term" value="F:ribonucleoside triphosphate phosphatase activity"/>
    <property type="evidence" value="ECO:0007669"/>
    <property type="project" value="InterPro"/>
</dbReference>
<accession>S2D9L1</accession>
<name>S2D9L1_INDAL</name>
<dbReference type="InterPro" id="IPR002637">
    <property type="entry name" value="RdgB/HAM1"/>
</dbReference>
<dbReference type="STRING" id="1189612.A33Q_2535"/>
<comment type="similarity">
    <text evidence="1 10 11">Belongs to the HAM1 NTPase family.</text>
</comment>
<dbReference type="NCBIfam" id="TIGR00042">
    <property type="entry name" value="RdgB/HAM1 family non-canonical purine NTP pyrophosphatase"/>
    <property type="match status" value="1"/>
</dbReference>
<dbReference type="GO" id="GO:0009146">
    <property type="term" value="P:purine nucleoside triphosphate catabolic process"/>
    <property type="evidence" value="ECO:0007669"/>
    <property type="project" value="UniProtKB-UniRule"/>
</dbReference>
<evidence type="ECO:0000313" key="12">
    <source>
        <dbReference type="EMBL" id="EOZ95942.1"/>
    </source>
</evidence>
<keyword evidence="5 10" id="KW-0378">Hydrolase</keyword>
<keyword evidence="3 10" id="KW-0479">Metal-binding</keyword>
<sequence>MKMGDFLFIYVLAKLFMKICFATNNQKKIEEVKSALGPDFTIVSLAEIGCYEELPETGDTLEHNAFQKARYVFDNYGVDCFADDTGLEVETLNGAPGVYSGRFAGEPRSDQRNIELLLEKMKKEENRKARFKTVIALIQNGKENSFIGVAEGEILHEKVGQGGFGYDPVFKPLGYDMTFAELSMEEKNKISHRGKAVKELVRFLK</sequence>
<evidence type="ECO:0000256" key="4">
    <source>
        <dbReference type="ARBA" id="ARBA00022741"/>
    </source>
</evidence>
<evidence type="ECO:0000256" key="5">
    <source>
        <dbReference type="ARBA" id="ARBA00022801"/>
    </source>
</evidence>
<feature type="binding site" evidence="10">
    <location>
        <position position="84"/>
    </location>
    <ligand>
        <name>Mg(2+)</name>
        <dbReference type="ChEBI" id="CHEBI:18420"/>
    </ligand>
</feature>
<comment type="caution">
    <text evidence="12">The sequence shown here is derived from an EMBL/GenBank/DDBJ whole genome shotgun (WGS) entry which is preliminary data.</text>
</comment>
<comment type="catalytic activity">
    <reaction evidence="9 10">
        <text>XTP + H2O = XMP + diphosphate + H(+)</text>
        <dbReference type="Rhea" id="RHEA:28610"/>
        <dbReference type="ChEBI" id="CHEBI:15377"/>
        <dbReference type="ChEBI" id="CHEBI:15378"/>
        <dbReference type="ChEBI" id="CHEBI:33019"/>
        <dbReference type="ChEBI" id="CHEBI:57464"/>
        <dbReference type="ChEBI" id="CHEBI:61314"/>
        <dbReference type="EC" id="3.6.1.66"/>
    </reaction>
</comment>
<organism evidence="12 13">
    <name type="scientific">Indibacter alkaliphilus (strain CCUG 57479 / KCTC 22604 / LW1)</name>
    <dbReference type="NCBI Taxonomy" id="1189612"/>
    <lineage>
        <taxon>Bacteria</taxon>
        <taxon>Pseudomonadati</taxon>
        <taxon>Bacteroidota</taxon>
        <taxon>Cytophagia</taxon>
        <taxon>Cytophagales</taxon>
        <taxon>Cyclobacteriaceae</taxon>
    </lineage>
</organism>
<dbReference type="HAMAP" id="MF_01405">
    <property type="entry name" value="Non_canon_purine_NTPase"/>
    <property type="match status" value="1"/>
</dbReference>
<evidence type="ECO:0000256" key="1">
    <source>
        <dbReference type="ARBA" id="ARBA00008023"/>
    </source>
</evidence>
<proteinExistence type="inferred from homology"/>
<comment type="caution">
    <text evidence="10">Lacks conserved residue(s) required for the propagation of feature annotation.</text>
</comment>
<evidence type="ECO:0000256" key="11">
    <source>
        <dbReference type="RuleBase" id="RU003781"/>
    </source>
</evidence>
<dbReference type="GO" id="GO:0036220">
    <property type="term" value="F:ITP diphosphatase activity"/>
    <property type="evidence" value="ECO:0007669"/>
    <property type="project" value="UniProtKB-UniRule"/>
</dbReference>
<dbReference type="InterPro" id="IPR020922">
    <property type="entry name" value="dITP/XTP_pyrophosphatase"/>
</dbReference>
<feature type="binding site" evidence="10">
    <location>
        <position position="85"/>
    </location>
    <ligand>
        <name>substrate</name>
    </ligand>
</feature>
<dbReference type="InterPro" id="IPR029001">
    <property type="entry name" value="ITPase-like_fam"/>
</dbReference>
<dbReference type="NCBIfam" id="NF011398">
    <property type="entry name" value="PRK14823.1"/>
    <property type="match status" value="1"/>
</dbReference>
<dbReference type="FunFam" id="3.90.950.10:FF:000001">
    <property type="entry name" value="dITP/XTP pyrophosphatase"/>
    <property type="match status" value="1"/>
</dbReference>
<dbReference type="Pfam" id="PF01725">
    <property type="entry name" value="Ham1p_like"/>
    <property type="match status" value="1"/>
</dbReference>
<evidence type="ECO:0000313" key="13">
    <source>
        <dbReference type="Proteomes" id="UP000006073"/>
    </source>
</evidence>
<evidence type="ECO:0000256" key="3">
    <source>
        <dbReference type="ARBA" id="ARBA00022723"/>
    </source>
</evidence>
<dbReference type="AlphaFoldDB" id="S2D9L1"/>
<reference evidence="12 13" key="1">
    <citation type="journal article" date="2013" name="Genome Announc.">
        <title>Draft Genome Sequence of Indibacter alkaliphilus Strain LW1T, Isolated from Lonar Lake, a Haloalkaline Lake in the Buldana District of Maharashtra, India.</title>
        <authorList>
            <person name="Singh A."/>
            <person name="Kumar Jangir P."/>
            <person name="Sharma R."/>
            <person name="Singh A."/>
            <person name="Kumar Pinnaka A."/>
            <person name="Shivaji S."/>
        </authorList>
    </citation>
    <scope>NUCLEOTIDE SEQUENCE [LARGE SCALE GENOMIC DNA]</scope>
    <source>
        <strain evidence="13">CCUG 57479 / KCTC 22604 / LW1</strain>
    </source>
</reference>
<keyword evidence="4 10" id="KW-0547">Nucleotide-binding</keyword>
<evidence type="ECO:0000256" key="2">
    <source>
        <dbReference type="ARBA" id="ARBA00011738"/>
    </source>
</evidence>
<dbReference type="GO" id="GO:0046872">
    <property type="term" value="F:metal ion binding"/>
    <property type="evidence" value="ECO:0007669"/>
    <property type="project" value="UniProtKB-KW"/>
</dbReference>
<dbReference type="PANTHER" id="PTHR11067:SF9">
    <property type="entry name" value="INOSINE TRIPHOSPHATE PYROPHOSPHATASE"/>
    <property type="match status" value="1"/>
</dbReference>
<feature type="binding site" evidence="10">
    <location>
        <begin position="164"/>
        <end position="167"/>
    </location>
    <ligand>
        <name>substrate</name>
    </ligand>
</feature>
<dbReference type="eggNOG" id="COG0127">
    <property type="taxonomic scope" value="Bacteria"/>
</dbReference>